<evidence type="ECO:0000313" key="2">
    <source>
        <dbReference type="Proteomes" id="UP000183287"/>
    </source>
</evidence>
<gene>
    <name evidence="1" type="ORF">SAMN05421863_10909</name>
</gene>
<protein>
    <submittedName>
        <fullName evidence="1">Uncharacterized protein</fullName>
    </submittedName>
</protein>
<reference evidence="2" key="1">
    <citation type="submission" date="2016-10" db="EMBL/GenBank/DDBJ databases">
        <authorList>
            <person name="Varghese N."/>
            <person name="Submissions S."/>
        </authorList>
    </citation>
    <scope>NUCLEOTIDE SEQUENCE [LARGE SCALE GENOMIC DNA]</scope>
    <source>
        <strain evidence="2">Nm44</strain>
    </source>
</reference>
<organism evidence="1 2">
    <name type="scientific">Nitrosomonas communis</name>
    <dbReference type="NCBI Taxonomy" id="44574"/>
    <lineage>
        <taxon>Bacteria</taxon>
        <taxon>Pseudomonadati</taxon>
        <taxon>Pseudomonadota</taxon>
        <taxon>Betaproteobacteria</taxon>
        <taxon>Nitrosomonadales</taxon>
        <taxon>Nitrosomonadaceae</taxon>
        <taxon>Nitrosomonas</taxon>
    </lineage>
</organism>
<dbReference type="Proteomes" id="UP000183287">
    <property type="component" value="Unassembled WGS sequence"/>
</dbReference>
<proteinExistence type="predicted"/>
<dbReference type="EMBL" id="FOUB01000090">
    <property type="protein sequence ID" value="SFN04515.1"/>
    <property type="molecule type" value="Genomic_DNA"/>
</dbReference>
<evidence type="ECO:0000313" key="1">
    <source>
        <dbReference type="EMBL" id="SFN04515.1"/>
    </source>
</evidence>
<name>A0A1I4VTN7_9PROT</name>
<accession>A0A1I4VTN7</accession>
<keyword evidence="2" id="KW-1185">Reference proteome</keyword>
<dbReference type="AlphaFoldDB" id="A0A1I4VTN7"/>
<sequence>MGLQELLMGAATHKYQDFVKRYEQGRPEEDYLDRKVLNHYSTVAHEALPIDYEEAVRESISRLTPEQRARSCVVSMFRGRRRNRRMALISVDSYFGWLSNVTWQLHRQPGLLREIFGGLGDNSSDGVLANPVAKTALARITATLVKRAMRRDEKTNARCISNCRAVSGRWKIKANTQLVSPA</sequence>